<dbReference type="GO" id="GO:0000917">
    <property type="term" value="P:division septum assembly"/>
    <property type="evidence" value="ECO:0007669"/>
    <property type="project" value="UniProtKB-KW"/>
</dbReference>
<evidence type="ECO:0000256" key="10">
    <source>
        <dbReference type="HAMAP-Rule" id="MF_00321"/>
    </source>
</evidence>
<comment type="caution">
    <text evidence="12">The sequence shown here is derived from an EMBL/GenBank/DDBJ whole genome shotgun (WGS) entry which is preliminary data.</text>
</comment>
<evidence type="ECO:0000256" key="7">
    <source>
        <dbReference type="ARBA" id="ARBA00023134"/>
    </source>
</evidence>
<dbReference type="CDD" id="cd01876">
    <property type="entry name" value="YihA_EngB"/>
    <property type="match status" value="1"/>
</dbReference>
<dbReference type="GO" id="GO:0005525">
    <property type="term" value="F:GTP binding"/>
    <property type="evidence" value="ECO:0007669"/>
    <property type="project" value="UniProtKB-UniRule"/>
</dbReference>
<dbReference type="SUPFAM" id="SSF52540">
    <property type="entry name" value="P-loop containing nucleoside triphosphate hydrolases"/>
    <property type="match status" value="1"/>
</dbReference>
<dbReference type="InterPro" id="IPR027417">
    <property type="entry name" value="P-loop_NTPase"/>
</dbReference>
<dbReference type="EMBL" id="RQGD01000025">
    <property type="protein sequence ID" value="TGL59166.1"/>
    <property type="molecule type" value="Genomic_DNA"/>
</dbReference>
<evidence type="ECO:0000256" key="3">
    <source>
        <dbReference type="ARBA" id="ARBA00022618"/>
    </source>
</evidence>
<reference evidence="12" key="1">
    <citation type="journal article" date="2019" name="PLoS Negl. Trop. Dis.">
        <title>Revisiting the worldwide diversity of Leptospira species in the environment.</title>
        <authorList>
            <person name="Vincent A.T."/>
            <person name="Schiettekatte O."/>
            <person name="Bourhy P."/>
            <person name="Veyrier F.J."/>
            <person name="Picardeau M."/>
        </authorList>
    </citation>
    <scope>NUCLEOTIDE SEQUENCE [LARGE SCALE GENOMIC DNA]</scope>
    <source>
        <strain evidence="12">201702476</strain>
    </source>
</reference>
<evidence type="ECO:0000256" key="5">
    <source>
        <dbReference type="ARBA" id="ARBA00022741"/>
    </source>
</evidence>
<keyword evidence="4" id="KW-0479">Metal-binding</keyword>
<keyword evidence="5 10" id="KW-0547">Nucleotide-binding</keyword>
<evidence type="ECO:0000313" key="12">
    <source>
        <dbReference type="EMBL" id="TGL59166.1"/>
    </source>
</evidence>
<evidence type="ECO:0000313" key="13">
    <source>
        <dbReference type="Proteomes" id="UP000297693"/>
    </source>
</evidence>
<evidence type="ECO:0000256" key="6">
    <source>
        <dbReference type="ARBA" id="ARBA00022842"/>
    </source>
</evidence>
<dbReference type="GO" id="GO:0046872">
    <property type="term" value="F:metal ion binding"/>
    <property type="evidence" value="ECO:0007669"/>
    <property type="project" value="UniProtKB-KW"/>
</dbReference>
<evidence type="ECO:0000256" key="1">
    <source>
        <dbReference type="ARBA" id="ARBA00001946"/>
    </source>
</evidence>
<gene>
    <name evidence="10" type="primary">engB</name>
    <name evidence="12" type="ORF">EHQ58_09665</name>
</gene>
<dbReference type="PROSITE" id="PS51706">
    <property type="entry name" value="G_ENGB"/>
    <property type="match status" value="1"/>
</dbReference>
<proteinExistence type="inferred from homology"/>
<name>A0A4R9K217_9LEPT</name>
<evidence type="ECO:0000256" key="9">
    <source>
        <dbReference type="ARBA" id="ARBA00023306"/>
    </source>
</evidence>
<dbReference type="HAMAP" id="MF_00321">
    <property type="entry name" value="GTPase_EngB"/>
    <property type="match status" value="1"/>
</dbReference>
<evidence type="ECO:0000259" key="11">
    <source>
        <dbReference type="PROSITE" id="PS51706"/>
    </source>
</evidence>
<keyword evidence="9 10" id="KW-0131">Cell cycle</keyword>
<comment type="similarity">
    <text evidence="2 10">Belongs to the TRAFAC class TrmE-Era-EngA-EngB-Septin-like GTPase superfamily. EngB GTPase family.</text>
</comment>
<dbReference type="InterPro" id="IPR030393">
    <property type="entry name" value="G_ENGB_dom"/>
</dbReference>
<evidence type="ECO:0000256" key="4">
    <source>
        <dbReference type="ARBA" id="ARBA00022723"/>
    </source>
</evidence>
<dbReference type="Proteomes" id="UP000297693">
    <property type="component" value="Unassembled WGS sequence"/>
</dbReference>
<protein>
    <recommendedName>
        <fullName evidence="10">Probable GTP-binding protein EngB</fullName>
    </recommendedName>
</protein>
<evidence type="ECO:0000256" key="2">
    <source>
        <dbReference type="ARBA" id="ARBA00009638"/>
    </source>
</evidence>
<dbReference type="OrthoDB" id="9804921at2"/>
<dbReference type="Gene3D" id="3.40.50.300">
    <property type="entry name" value="P-loop containing nucleotide triphosphate hydrolases"/>
    <property type="match status" value="1"/>
</dbReference>
<dbReference type="Pfam" id="PF01926">
    <property type="entry name" value="MMR_HSR1"/>
    <property type="match status" value="1"/>
</dbReference>
<accession>A0A4R9K217</accession>
<dbReference type="InterPro" id="IPR019987">
    <property type="entry name" value="GTP-bd_ribosome_bio_YsxC"/>
</dbReference>
<evidence type="ECO:0000256" key="8">
    <source>
        <dbReference type="ARBA" id="ARBA00023210"/>
    </source>
</evidence>
<dbReference type="PANTHER" id="PTHR11649:SF13">
    <property type="entry name" value="ENGB-TYPE G DOMAIN-CONTAINING PROTEIN"/>
    <property type="match status" value="1"/>
</dbReference>
<dbReference type="NCBIfam" id="TIGR03598">
    <property type="entry name" value="GTPase_YsxC"/>
    <property type="match status" value="1"/>
</dbReference>
<keyword evidence="7 10" id="KW-0342">GTP-binding</keyword>
<keyword evidence="3 10" id="KW-0132">Cell division</keyword>
<sequence>MNTSSGNPYHEEIHFPNTYFVSSIGSFAEGADLPEEPLLGFVGRSNSGKSSLLNAITNKRGLAKVSKTPGKTKLINIFGTKAGFSLIDLPGFGYSKASYKEHKDMMLLLDQFLNLTKNLRFLFILCDAARTLPEEEMQMVETCHQKKIIPVVVRTKVDKLNQKEKNLVQKDMELAMNELGFTFPLFFTSTNSGKGINEIRKFILEKMKVSLPANLG</sequence>
<dbReference type="PANTHER" id="PTHR11649">
    <property type="entry name" value="MSS1/TRME-RELATED GTP-BINDING PROTEIN"/>
    <property type="match status" value="1"/>
</dbReference>
<comment type="function">
    <text evidence="10">Necessary for normal cell division and for the maintenance of normal septation.</text>
</comment>
<feature type="domain" description="EngB-type G" evidence="11">
    <location>
        <begin position="35"/>
        <end position="209"/>
    </location>
</feature>
<organism evidence="12 13">
    <name type="scientific">Leptospira ognonensis</name>
    <dbReference type="NCBI Taxonomy" id="2484945"/>
    <lineage>
        <taxon>Bacteria</taxon>
        <taxon>Pseudomonadati</taxon>
        <taxon>Spirochaetota</taxon>
        <taxon>Spirochaetia</taxon>
        <taxon>Leptospirales</taxon>
        <taxon>Leptospiraceae</taxon>
        <taxon>Leptospira</taxon>
    </lineage>
</organism>
<dbReference type="RefSeq" id="WP_135623692.1">
    <property type="nucleotide sequence ID" value="NZ_RQGD01000025.1"/>
</dbReference>
<keyword evidence="13" id="KW-1185">Reference proteome</keyword>
<keyword evidence="8 10" id="KW-0717">Septation</keyword>
<keyword evidence="6" id="KW-0460">Magnesium</keyword>
<dbReference type="AlphaFoldDB" id="A0A4R9K217"/>
<dbReference type="InterPro" id="IPR006073">
    <property type="entry name" value="GTP-bd"/>
</dbReference>
<comment type="cofactor">
    <cofactor evidence="1">
        <name>Mg(2+)</name>
        <dbReference type="ChEBI" id="CHEBI:18420"/>
    </cofactor>
</comment>
<dbReference type="GO" id="GO:0005829">
    <property type="term" value="C:cytosol"/>
    <property type="evidence" value="ECO:0007669"/>
    <property type="project" value="TreeGrafter"/>
</dbReference>